<evidence type="ECO:0000313" key="5">
    <source>
        <dbReference type="Proteomes" id="UP001239019"/>
    </source>
</evidence>
<proteinExistence type="inferred from homology"/>
<comment type="caution">
    <text evidence="4">The sequence shown here is derived from an EMBL/GenBank/DDBJ whole genome shotgun (WGS) entry which is preliminary data.</text>
</comment>
<organism evidence="4 5">
    <name type="scientific">Natronospira bacteriovora</name>
    <dbReference type="NCBI Taxonomy" id="3069753"/>
    <lineage>
        <taxon>Bacteria</taxon>
        <taxon>Pseudomonadati</taxon>
        <taxon>Pseudomonadota</taxon>
        <taxon>Gammaproteobacteria</taxon>
        <taxon>Natronospirales</taxon>
        <taxon>Natronospiraceae</taxon>
        <taxon>Natronospira</taxon>
    </lineage>
</organism>
<sequence>MKNIKAVVLGGLAAAIALVWWFGGGPDGQRGAPDGFQRGGQAVAVETAPVEFRDIQDVANYTGTLLPESQFMLASKVSGRVRQLTVDIGDTVERGQVIARLDDEEFEQEVAEAQAALDVARAQFEDAQARRDVREREYRRLEELRQQGLASESEYDVGQSEFEAARSNVEVNRAQVAQRLAALRAAELRRSYATVRAEWNGGGEQTRVVGERFIDEGSNVSANEAIVSVLGTGALRGVTFVTDRDFARLSVGQSVAIRSDAWPGEVFPGTVARIAPQLREDTRQARVELHVPNDDGRLGPGFFVRLEIAVETIEDARVVPLDALTRHAGQRGVFLIETQDGERGEEGRVARFVPVTVGVRTPEYAQILSPAIEGDVVTLGQHRLGDGTPVRIPESG</sequence>
<evidence type="ECO:0000313" key="4">
    <source>
        <dbReference type="EMBL" id="MDQ2069236.1"/>
    </source>
</evidence>
<evidence type="ECO:0000259" key="3">
    <source>
        <dbReference type="Pfam" id="PF25954"/>
    </source>
</evidence>
<dbReference type="Gene3D" id="2.40.50.100">
    <property type="match status" value="1"/>
</dbReference>
<dbReference type="Gene3D" id="2.40.420.20">
    <property type="match status" value="1"/>
</dbReference>
<keyword evidence="5" id="KW-1185">Reference proteome</keyword>
<dbReference type="NCBIfam" id="TIGR01730">
    <property type="entry name" value="RND_mfp"/>
    <property type="match status" value="1"/>
</dbReference>
<feature type="domain" description="CusB-like beta-barrel" evidence="3">
    <location>
        <begin position="242"/>
        <end position="309"/>
    </location>
</feature>
<dbReference type="Proteomes" id="UP001239019">
    <property type="component" value="Unassembled WGS sequence"/>
</dbReference>
<dbReference type="PANTHER" id="PTHR30469:SF15">
    <property type="entry name" value="HLYD FAMILY OF SECRETION PROTEINS"/>
    <property type="match status" value="1"/>
</dbReference>
<evidence type="ECO:0000256" key="2">
    <source>
        <dbReference type="SAM" id="Coils"/>
    </source>
</evidence>
<name>A0ABU0W5D6_9GAMM</name>
<dbReference type="SUPFAM" id="SSF111369">
    <property type="entry name" value="HlyD-like secretion proteins"/>
    <property type="match status" value="1"/>
</dbReference>
<evidence type="ECO:0000256" key="1">
    <source>
        <dbReference type="ARBA" id="ARBA00009477"/>
    </source>
</evidence>
<reference evidence="4 5" key="1">
    <citation type="submission" date="2023-08" db="EMBL/GenBank/DDBJ databases">
        <title>Whole-genome sequencing of halo(alkali)philic microorganisms from hypersaline lakes.</title>
        <authorList>
            <person name="Sorokin D.Y."/>
            <person name="Abbas B."/>
            <person name="Merkel A.Y."/>
        </authorList>
    </citation>
    <scope>NUCLEOTIDE SEQUENCE [LARGE SCALE GENOMIC DNA]</scope>
    <source>
        <strain evidence="4 5">AB-CW4</strain>
    </source>
</reference>
<dbReference type="Gene3D" id="2.40.30.170">
    <property type="match status" value="1"/>
</dbReference>
<keyword evidence="2" id="KW-0175">Coiled coil</keyword>
<protein>
    <submittedName>
        <fullName evidence="4">Efflux RND transporter periplasmic adaptor subunit</fullName>
    </submittedName>
</protein>
<feature type="coiled-coil region" evidence="2">
    <location>
        <begin position="103"/>
        <end position="144"/>
    </location>
</feature>
<dbReference type="RefSeq" id="WP_306727722.1">
    <property type="nucleotide sequence ID" value="NZ_JAVDDT010000002.1"/>
</dbReference>
<accession>A0ABU0W5D6</accession>
<dbReference type="Gene3D" id="1.10.287.470">
    <property type="entry name" value="Helix hairpin bin"/>
    <property type="match status" value="1"/>
</dbReference>
<gene>
    <name evidence="4" type="ORF">RBH19_05080</name>
</gene>
<comment type="similarity">
    <text evidence="1">Belongs to the membrane fusion protein (MFP) (TC 8.A.1) family.</text>
</comment>
<dbReference type="Pfam" id="PF25954">
    <property type="entry name" value="Beta-barrel_RND_2"/>
    <property type="match status" value="1"/>
</dbReference>
<dbReference type="InterPro" id="IPR058792">
    <property type="entry name" value="Beta-barrel_RND_2"/>
</dbReference>
<dbReference type="PANTHER" id="PTHR30469">
    <property type="entry name" value="MULTIDRUG RESISTANCE PROTEIN MDTA"/>
    <property type="match status" value="1"/>
</dbReference>
<dbReference type="InterPro" id="IPR006143">
    <property type="entry name" value="RND_pump_MFP"/>
</dbReference>
<dbReference type="EMBL" id="JAVDDT010000002">
    <property type="protein sequence ID" value="MDQ2069236.1"/>
    <property type="molecule type" value="Genomic_DNA"/>
</dbReference>